<feature type="chain" id="PRO_5002238055" evidence="3">
    <location>
        <begin position="22"/>
        <end position="292"/>
    </location>
</feature>
<dbReference type="RefSeq" id="XP_016208884.1">
    <property type="nucleotide sequence ID" value="XM_016363270.1"/>
</dbReference>
<reference evidence="4 5" key="1">
    <citation type="submission" date="2015-01" db="EMBL/GenBank/DDBJ databases">
        <title>The Genome Sequence of Ochroconis gallopava CBS43764.</title>
        <authorList>
            <consortium name="The Broad Institute Genomics Platform"/>
            <person name="Cuomo C."/>
            <person name="de Hoog S."/>
            <person name="Gorbushina A."/>
            <person name="Stielow B."/>
            <person name="Teixiera M."/>
            <person name="Abouelleil A."/>
            <person name="Chapman S.B."/>
            <person name="Priest M."/>
            <person name="Young S.K."/>
            <person name="Wortman J."/>
            <person name="Nusbaum C."/>
            <person name="Birren B."/>
        </authorList>
    </citation>
    <scope>NUCLEOTIDE SEQUENCE [LARGE SCALE GENOMIC DNA]</scope>
    <source>
        <strain evidence="4 5">CBS 43764</strain>
    </source>
</reference>
<protein>
    <submittedName>
        <fullName evidence="4">Uncharacterized protein</fullName>
    </submittedName>
</protein>
<evidence type="ECO:0000256" key="1">
    <source>
        <dbReference type="ARBA" id="ARBA00005519"/>
    </source>
</evidence>
<evidence type="ECO:0000256" key="2">
    <source>
        <dbReference type="RuleBase" id="RU361163"/>
    </source>
</evidence>
<dbReference type="VEuPathDB" id="FungiDB:PV09_09243"/>
<dbReference type="GO" id="GO:0008810">
    <property type="term" value="F:cellulase activity"/>
    <property type="evidence" value="ECO:0007669"/>
    <property type="project" value="InterPro"/>
</dbReference>
<keyword evidence="2" id="KW-0624">Polysaccharide degradation</keyword>
<keyword evidence="5" id="KW-1185">Reference proteome</keyword>
<dbReference type="STRING" id="253628.A0A0D1ZY63"/>
<dbReference type="InterPro" id="IPR002594">
    <property type="entry name" value="GH12"/>
</dbReference>
<dbReference type="GO" id="GO:0000272">
    <property type="term" value="P:polysaccharide catabolic process"/>
    <property type="evidence" value="ECO:0007669"/>
    <property type="project" value="UniProtKB-KW"/>
</dbReference>
<dbReference type="Pfam" id="PF01670">
    <property type="entry name" value="Glyco_hydro_12"/>
    <property type="match status" value="1"/>
</dbReference>
<dbReference type="SUPFAM" id="SSF49899">
    <property type="entry name" value="Concanavalin A-like lectins/glucanases"/>
    <property type="match status" value="1"/>
</dbReference>
<dbReference type="InParanoid" id="A0A0D1ZY63"/>
<sequence length="292" mass="31962">MTSVRFRVALSNAVLCGTACAQPELSRCDDFAWIPKGRVTFNNNIWNPAVSGHQCIAIYPDATSFNVTWQWDRGDDSNPVHSFPYVRFNSKYLPGRIWDIHDLSVHAAWDMFPTSDRTNALQNVGAVANVAIDMFLDADVQKAVDAKSADYEVMIWLATFGAGMPFGNATGITHATSVQPGQFESFELYKGKKTNGQSVLTWQAANPVRQFQLDVLSFLRLLQTNEVLAPELTLGVVEFGTETFHADENVTFSGSNFSMELSSNASATSAQPFSSSGAFTTTSPLSSMITTI</sequence>
<keyword evidence="3" id="KW-0732">Signal</keyword>
<keyword evidence="2" id="KW-0326">Glycosidase</keyword>
<dbReference type="OrthoDB" id="89349at2759"/>
<keyword evidence="2" id="KW-0119">Carbohydrate metabolism</keyword>
<evidence type="ECO:0000313" key="5">
    <source>
        <dbReference type="Proteomes" id="UP000053259"/>
    </source>
</evidence>
<comment type="similarity">
    <text evidence="1 2">Belongs to the glycosyl hydrolase 12 (cellulase H) family.</text>
</comment>
<dbReference type="Gene3D" id="2.60.120.180">
    <property type="match status" value="1"/>
</dbReference>
<evidence type="ECO:0000313" key="4">
    <source>
        <dbReference type="EMBL" id="KIV99014.1"/>
    </source>
</evidence>
<name>A0A0D1ZY63_9PEZI</name>
<gene>
    <name evidence="4" type="ORF">PV09_09243</name>
</gene>
<dbReference type="Proteomes" id="UP000053259">
    <property type="component" value="Unassembled WGS sequence"/>
</dbReference>
<dbReference type="PANTHER" id="PTHR34002">
    <property type="entry name" value="BLR1656 PROTEIN"/>
    <property type="match status" value="1"/>
</dbReference>
<dbReference type="AlphaFoldDB" id="A0A0D1ZY63"/>
<evidence type="ECO:0000256" key="3">
    <source>
        <dbReference type="SAM" id="SignalP"/>
    </source>
</evidence>
<accession>A0A0D1ZY63</accession>
<dbReference type="PANTHER" id="PTHR34002:SF11">
    <property type="entry name" value="CONCANAVALIN A-LIKE LECTIN_GLUCANASE"/>
    <property type="match status" value="1"/>
</dbReference>
<dbReference type="GeneID" id="27317216"/>
<dbReference type="InterPro" id="IPR013320">
    <property type="entry name" value="ConA-like_dom_sf"/>
</dbReference>
<dbReference type="HOGENOM" id="CLU_063917_0_0_1"/>
<dbReference type="EMBL" id="KN847587">
    <property type="protein sequence ID" value="KIV99014.1"/>
    <property type="molecule type" value="Genomic_DNA"/>
</dbReference>
<feature type="signal peptide" evidence="3">
    <location>
        <begin position="1"/>
        <end position="21"/>
    </location>
</feature>
<organism evidence="4 5">
    <name type="scientific">Verruconis gallopava</name>
    <dbReference type="NCBI Taxonomy" id="253628"/>
    <lineage>
        <taxon>Eukaryota</taxon>
        <taxon>Fungi</taxon>
        <taxon>Dikarya</taxon>
        <taxon>Ascomycota</taxon>
        <taxon>Pezizomycotina</taxon>
        <taxon>Dothideomycetes</taxon>
        <taxon>Pleosporomycetidae</taxon>
        <taxon>Venturiales</taxon>
        <taxon>Sympoventuriaceae</taxon>
        <taxon>Verruconis</taxon>
    </lineage>
</organism>
<proteinExistence type="inferred from homology"/>
<dbReference type="InterPro" id="IPR013319">
    <property type="entry name" value="GH11/12"/>
</dbReference>
<keyword evidence="2" id="KW-0378">Hydrolase</keyword>